<keyword evidence="2" id="KW-1185">Reference proteome</keyword>
<sequence length="436" mass="48803">MALVCPEDIIACILNPFDPSTDISTLRQCTLVSRPFLLASRKKLFAAISLHLGMQESAVERFERLHQVLSDHPGLVRSIKRLDISLQCQKSSYIGHHERIDAKMTCFEGQLRQGVIPILLMIAEQGDLKVLQFAPCTTQELPLAFPWRQALSNVIRSSSLHTFSVRFWCHCDIPIDIIALAGPRLKHLTLQGRSCVNPDCPTLTPPISRSPSRSQLETLVIEGNFRHKVWQYLAAPNSPLDLTQMQTLVLETTTDEALTHAAEILQLCCSALKCFVFYLSDMQPLDLQVPMHLQTLIVVFDDDDSHLMHDLAARVPASLEHLAVLINYYDNPRGFLEQTATGSETAVLDFVLELACMQSTYPLRITVLFFLDLKLTESCDCMPSRWPVAFHDGVFSLKEYFPRASAAGARLSGGVELQEDFDTILDGLRGAATREN</sequence>
<reference evidence="1" key="2">
    <citation type="submission" date="2021-10" db="EMBL/GenBank/DDBJ databases">
        <title>Phylogenomics reveals ancestral predisposition of the termite-cultivated fungus Termitomyces towards a domesticated lifestyle.</title>
        <authorList>
            <person name="Auxier B."/>
            <person name="Grum-Grzhimaylo A."/>
            <person name="Cardenas M.E."/>
            <person name="Lodge J.D."/>
            <person name="Laessoe T."/>
            <person name="Pedersen O."/>
            <person name="Smith M.E."/>
            <person name="Kuyper T.W."/>
            <person name="Franco-Molano E.A."/>
            <person name="Baroni T.J."/>
            <person name="Aanen D.K."/>
        </authorList>
    </citation>
    <scope>NUCLEOTIDE SEQUENCE</scope>
    <source>
        <strain evidence="1">D49</strain>
    </source>
</reference>
<reference evidence="1" key="1">
    <citation type="submission" date="2021-02" db="EMBL/GenBank/DDBJ databases">
        <authorList>
            <person name="Nieuwenhuis M."/>
            <person name="Van De Peppel L.J.J."/>
        </authorList>
    </citation>
    <scope>NUCLEOTIDE SEQUENCE</scope>
    <source>
        <strain evidence="1">D49</strain>
    </source>
</reference>
<accession>A0A9P7K5B0</accession>
<gene>
    <name evidence="1" type="ORF">H0H81_006263</name>
</gene>
<name>A0A9P7K5B0_9AGAR</name>
<dbReference type="OrthoDB" id="3071593at2759"/>
<proteinExistence type="predicted"/>
<organism evidence="1 2">
    <name type="scientific">Sphagnurus paluster</name>
    <dbReference type="NCBI Taxonomy" id="117069"/>
    <lineage>
        <taxon>Eukaryota</taxon>
        <taxon>Fungi</taxon>
        <taxon>Dikarya</taxon>
        <taxon>Basidiomycota</taxon>
        <taxon>Agaricomycotina</taxon>
        <taxon>Agaricomycetes</taxon>
        <taxon>Agaricomycetidae</taxon>
        <taxon>Agaricales</taxon>
        <taxon>Tricholomatineae</taxon>
        <taxon>Lyophyllaceae</taxon>
        <taxon>Sphagnurus</taxon>
    </lineage>
</organism>
<comment type="caution">
    <text evidence="1">The sequence shown here is derived from an EMBL/GenBank/DDBJ whole genome shotgun (WGS) entry which is preliminary data.</text>
</comment>
<evidence type="ECO:0000313" key="2">
    <source>
        <dbReference type="Proteomes" id="UP000717328"/>
    </source>
</evidence>
<dbReference type="EMBL" id="JABCKI010005874">
    <property type="protein sequence ID" value="KAG5636959.1"/>
    <property type="molecule type" value="Genomic_DNA"/>
</dbReference>
<protein>
    <submittedName>
        <fullName evidence="1">Uncharacterized protein</fullName>
    </submittedName>
</protein>
<dbReference type="AlphaFoldDB" id="A0A9P7K5B0"/>
<evidence type="ECO:0000313" key="1">
    <source>
        <dbReference type="EMBL" id="KAG5636959.1"/>
    </source>
</evidence>
<dbReference type="Proteomes" id="UP000717328">
    <property type="component" value="Unassembled WGS sequence"/>
</dbReference>